<comment type="caution">
    <text evidence="4">The sequence shown here is derived from an EMBL/GenBank/DDBJ whole genome shotgun (WGS) entry which is preliminary data.</text>
</comment>
<evidence type="ECO:0000256" key="1">
    <source>
        <dbReference type="ARBA" id="ARBA00007118"/>
    </source>
</evidence>
<feature type="domain" description="Nitroreductase" evidence="3">
    <location>
        <begin position="8"/>
        <end position="184"/>
    </location>
</feature>
<protein>
    <submittedName>
        <fullName evidence="4">Nitroreductase family protein</fullName>
    </submittedName>
</protein>
<dbReference type="RefSeq" id="WP_268617443.1">
    <property type="nucleotide sequence ID" value="NZ_JAMDMX010000091.1"/>
</dbReference>
<evidence type="ECO:0000313" key="5">
    <source>
        <dbReference type="Proteomes" id="UP001527099"/>
    </source>
</evidence>
<dbReference type="PANTHER" id="PTHR43673:SF12">
    <property type="entry name" value="PROTEIN DRGA"/>
    <property type="match status" value="1"/>
</dbReference>
<dbReference type="SUPFAM" id="SSF55469">
    <property type="entry name" value="FMN-dependent nitroreductase-like"/>
    <property type="match status" value="1"/>
</dbReference>
<organism evidence="4 5">
    <name type="scientific">Paenibacillus alginolyticus</name>
    <dbReference type="NCBI Taxonomy" id="59839"/>
    <lineage>
        <taxon>Bacteria</taxon>
        <taxon>Bacillati</taxon>
        <taxon>Bacillota</taxon>
        <taxon>Bacilli</taxon>
        <taxon>Bacillales</taxon>
        <taxon>Paenibacillaceae</taxon>
        <taxon>Paenibacillus</taxon>
    </lineage>
</organism>
<gene>
    <name evidence="4" type="ORF">M5X19_25275</name>
</gene>
<dbReference type="Gene3D" id="3.40.109.10">
    <property type="entry name" value="NADH Oxidase"/>
    <property type="match status" value="1"/>
</dbReference>
<accession>A0ABT4GIZ7</accession>
<sequence length="206" mass="23621">MNDFESVVKSRRSASKFTQGIDISQKELEQIFSLVKFAPSAYNLQHANYVVVTDPLMKQKVYEAAYKQYKIQSSSAVIAVLGDLEAYKDSARINEGLFHLGFFSKQELDSEVEQVTHFYEERGEPFKRDEAIRNASLSAMLFMLTAKEQGWDTCPMIGFEADKLIESLQLEERFVPVMLITIGKEDTTSQRPRGYRKPMGEFVKYV</sequence>
<dbReference type="PANTHER" id="PTHR43673">
    <property type="entry name" value="NAD(P)H NITROREDUCTASE YDGI-RELATED"/>
    <property type="match status" value="1"/>
</dbReference>
<evidence type="ECO:0000313" key="4">
    <source>
        <dbReference type="EMBL" id="MCY9696185.1"/>
    </source>
</evidence>
<name>A0ABT4GIZ7_9BACL</name>
<dbReference type="InterPro" id="IPR029479">
    <property type="entry name" value="Nitroreductase"/>
</dbReference>
<keyword evidence="2" id="KW-0560">Oxidoreductase</keyword>
<proteinExistence type="inferred from homology"/>
<dbReference type="Proteomes" id="UP001527099">
    <property type="component" value="Unassembled WGS sequence"/>
</dbReference>
<comment type="similarity">
    <text evidence="1">Belongs to the nitroreductase family.</text>
</comment>
<reference evidence="4 5" key="1">
    <citation type="submission" date="2022-05" db="EMBL/GenBank/DDBJ databases">
        <title>Genome Sequencing of Bee-Associated Microbes.</title>
        <authorList>
            <person name="Dunlap C."/>
        </authorList>
    </citation>
    <scope>NUCLEOTIDE SEQUENCE [LARGE SCALE GENOMIC DNA]</scope>
    <source>
        <strain evidence="4 5">NRRL B-14421</strain>
    </source>
</reference>
<evidence type="ECO:0000256" key="2">
    <source>
        <dbReference type="ARBA" id="ARBA00023002"/>
    </source>
</evidence>
<dbReference type="InterPro" id="IPR000415">
    <property type="entry name" value="Nitroreductase-like"/>
</dbReference>
<dbReference type="EMBL" id="JAMDMX010000091">
    <property type="protein sequence ID" value="MCY9696185.1"/>
    <property type="molecule type" value="Genomic_DNA"/>
</dbReference>
<keyword evidence="5" id="KW-1185">Reference proteome</keyword>
<dbReference type="CDD" id="cd02137">
    <property type="entry name" value="MhqN-like"/>
    <property type="match status" value="1"/>
</dbReference>
<evidence type="ECO:0000259" key="3">
    <source>
        <dbReference type="Pfam" id="PF00881"/>
    </source>
</evidence>
<dbReference type="Pfam" id="PF00881">
    <property type="entry name" value="Nitroreductase"/>
    <property type="match status" value="1"/>
</dbReference>